<evidence type="ECO:0000256" key="4">
    <source>
        <dbReference type="ARBA" id="ARBA00023136"/>
    </source>
</evidence>
<reference evidence="9" key="1">
    <citation type="journal article" date="2019" name="Int. J. Syst. Evol. Microbiol.">
        <title>The Global Catalogue of Microorganisms (GCM) 10K type strain sequencing project: providing services to taxonomists for standard genome sequencing and annotation.</title>
        <authorList>
            <consortium name="The Broad Institute Genomics Platform"/>
            <consortium name="The Broad Institute Genome Sequencing Center for Infectious Disease"/>
            <person name="Wu L."/>
            <person name="Ma J."/>
        </authorList>
    </citation>
    <scope>NUCLEOTIDE SEQUENCE [LARGE SCALE GENOMIC DNA]</scope>
    <source>
        <strain evidence="9">CCM 7282</strain>
    </source>
</reference>
<keyword evidence="1 7" id="KW-1003">Cell membrane</keyword>
<dbReference type="Gene3D" id="3.30.1490.480">
    <property type="entry name" value="Endolytic murein transglycosylase"/>
    <property type="match status" value="1"/>
</dbReference>
<keyword evidence="2 7" id="KW-0812">Transmembrane</keyword>
<keyword evidence="4 7" id="KW-0472">Membrane</keyword>
<gene>
    <name evidence="7" type="primary">mltG</name>
    <name evidence="8" type="ORF">GCM10007216_24030</name>
</gene>
<evidence type="ECO:0000313" key="9">
    <source>
        <dbReference type="Proteomes" id="UP000619534"/>
    </source>
</evidence>
<dbReference type="PANTHER" id="PTHR30518:SF2">
    <property type="entry name" value="ENDOLYTIC MUREIN TRANSGLYCOSYLASE"/>
    <property type="match status" value="1"/>
</dbReference>
<keyword evidence="9" id="KW-1185">Reference proteome</keyword>
<keyword evidence="6 7" id="KW-0961">Cell wall biogenesis/degradation</keyword>
<comment type="catalytic activity">
    <reaction evidence="7">
        <text>a peptidoglycan chain = a peptidoglycan chain with N-acetyl-1,6-anhydromuramyl-[peptide] at the reducing end + a peptidoglycan chain with N-acetylglucosamine at the non-reducing end.</text>
        <dbReference type="EC" id="4.2.2.29"/>
    </reaction>
</comment>
<organism evidence="8 9">
    <name type="scientific">Thalassobacillus devorans</name>
    <dbReference type="NCBI Taxonomy" id="279813"/>
    <lineage>
        <taxon>Bacteria</taxon>
        <taxon>Bacillati</taxon>
        <taxon>Bacillota</taxon>
        <taxon>Bacilli</taxon>
        <taxon>Bacillales</taxon>
        <taxon>Bacillaceae</taxon>
        <taxon>Thalassobacillus</taxon>
    </lineage>
</organism>
<keyword evidence="3 7" id="KW-1133">Transmembrane helix</keyword>
<comment type="subcellular location">
    <subcellularLocation>
        <location evidence="7">Cell membrane</location>
        <topology evidence="7">Single-pass membrane protein</topology>
    </subcellularLocation>
</comment>
<dbReference type="CDD" id="cd08010">
    <property type="entry name" value="MltG_like"/>
    <property type="match status" value="1"/>
</dbReference>
<evidence type="ECO:0000313" key="8">
    <source>
        <dbReference type="EMBL" id="GGC92461.1"/>
    </source>
</evidence>
<dbReference type="PANTHER" id="PTHR30518">
    <property type="entry name" value="ENDOLYTIC MUREIN TRANSGLYCOSYLASE"/>
    <property type="match status" value="1"/>
</dbReference>
<keyword evidence="5 7" id="KW-0456">Lyase</keyword>
<proteinExistence type="inferred from homology"/>
<evidence type="ECO:0000256" key="5">
    <source>
        <dbReference type="ARBA" id="ARBA00023239"/>
    </source>
</evidence>
<feature type="transmembrane region" description="Helical" evidence="7">
    <location>
        <begin position="27"/>
        <end position="50"/>
    </location>
</feature>
<protein>
    <recommendedName>
        <fullName evidence="7">Endolytic murein transglycosylase</fullName>
        <ecNumber evidence="7">4.2.2.29</ecNumber>
    </recommendedName>
    <alternativeName>
        <fullName evidence="7">Peptidoglycan lytic transglycosylase</fullName>
    </alternativeName>
    <alternativeName>
        <fullName evidence="7">Peptidoglycan polymerization terminase</fullName>
    </alternativeName>
</protein>
<dbReference type="HAMAP" id="MF_02065">
    <property type="entry name" value="MltG"/>
    <property type="match status" value="1"/>
</dbReference>
<feature type="site" description="Important for catalytic activity" evidence="7">
    <location>
        <position position="262"/>
    </location>
</feature>
<evidence type="ECO:0000256" key="6">
    <source>
        <dbReference type="ARBA" id="ARBA00023316"/>
    </source>
</evidence>
<dbReference type="Proteomes" id="UP000619534">
    <property type="component" value="Unassembled WGS sequence"/>
</dbReference>
<evidence type="ECO:0000256" key="2">
    <source>
        <dbReference type="ARBA" id="ARBA00022692"/>
    </source>
</evidence>
<dbReference type="EMBL" id="BMCJ01000004">
    <property type="protein sequence ID" value="GGC92461.1"/>
    <property type="molecule type" value="Genomic_DNA"/>
</dbReference>
<dbReference type="RefSeq" id="WP_062446923.1">
    <property type="nucleotide sequence ID" value="NZ_BMCJ01000004.1"/>
</dbReference>
<name>A0ABQ1P7A2_9BACI</name>
<evidence type="ECO:0000256" key="1">
    <source>
        <dbReference type="ARBA" id="ARBA00022475"/>
    </source>
</evidence>
<evidence type="ECO:0000256" key="7">
    <source>
        <dbReference type="HAMAP-Rule" id="MF_02065"/>
    </source>
</evidence>
<dbReference type="EC" id="4.2.2.29" evidence="7"/>
<comment type="similarity">
    <text evidence="7">Belongs to the transglycosylase MltG family.</text>
</comment>
<accession>A0ABQ1P7A2</accession>
<evidence type="ECO:0000256" key="3">
    <source>
        <dbReference type="ARBA" id="ARBA00022989"/>
    </source>
</evidence>
<dbReference type="Pfam" id="PF02618">
    <property type="entry name" value="YceG"/>
    <property type="match status" value="1"/>
</dbReference>
<comment type="function">
    <text evidence="7">Functions as a peptidoglycan terminase that cleaves nascent peptidoglycan strands endolytically to terminate their elongation.</text>
</comment>
<comment type="caution">
    <text evidence="8">The sequence shown here is derived from an EMBL/GenBank/DDBJ whole genome shotgun (WGS) entry which is preliminary data.</text>
</comment>
<dbReference type="InterPro" id="IPR003770">
    <property type="entry name" value="MLTG-like"/>
</dbReference>
<dbReference type="NCBIfam" id="TIGR00247">
    <property type="entry name" value="endolytic transglycosylase MltG"/>
    <property type="match status" value="1"/>
</dbReference>
<sequence length="378" mass="43154">MSDSNFKDLHQKQVKKRGEEASTVRKVVAIVLTTLLVVFIGAGIAGYLYIKSALEPVDPEAEETTTVEIPLGSSTSHIAGILKENDLIKNEMIFRFYTKFKNESDFQAGEYQFAQSMSIDQLTESLKTGKVIREPLFRVTVPEGRQITQIAERFADSEHTDFTAEEFMKKADDPEYLEGLMEQYPELLTEDINNKDIRYPLEGYLFASTYDFFEENPSIEEIIENMLARTQENVLPYLPELEELGISTVHDAITMASLIENEAPTEEDRKKIAGVFYNRLEADMPLQTDPTVLYALGKHKDRVLNKDLEVDSPYNTYQVKGLPIGPISNFNKNSLEAALQPEESDYMYFVANSEGEVYYAETYDEHLELKKEHIDSQR</sequence>